<organism evidence="2 3">
    <name type="scientific">Arthrobacter halodurans</name>
    <dbReference type="NCBI Taxonomy" id="516699"/>
    <lineage>
        <taxon>Bacteria</taxon>
        <taxon>Bacillati</taxon>
        <taxon>Actinomycetota</taxon>
        <taxon>Actinomycetes</taxon>
        <taxon>Micrococcales</taxon>
        <taxon>Micrococcaceae</taxon>
        <taxon>Arthrobacter</taxon>
    </lineage>
</organism>
<dbReference type="Pfam" id="PF12697">
    <property type="entry name" value="Abhydrolase_6"/>
    <property type="match status" value="1"/>
</dbReference>
<dbReference type="PANTHER" id="PTHR43194">
    <property type="entry name" value="HYDROLASE ALPHA/BETA FOLD FAMILY"/>
    <property type="match status" value="1"/>
</dbReference>
<reference evidence="2 3" key="1">
    <citation type="submission" date="2024-09" db="EMBL/GenBank/DDBJ databases">
        <authorList>
            <person name="Salinas-Garcia M.A."/>
            <person name="Prieme A."/>
        </authorList>
    </citation>
    <scope>NUCLEOTIDE SEQUENCE [LARGE SCALE GENOMIC DNA]</scope>
    <source>
        <strain evidence="2 3">DSM 21081</strain>
    </source>
</reference>
<dbReference type="Proteomes" id="UP001575652">
    <property type="component" value="Unassembled WGS sequence"/>
</dbReference>
<comment type="caution">
    <text evidence="2">The sequence shown here is derived from an EMBL/GenBank/DDBJ whole genome shotgun (WGS) entry which is preliminary data.</text>
</comment>
<dbReference type="InterPro" id="IPR050228">
    <property type="entry name" value="Carboxylesterase_BioH"/>
</dbReference>
<dbReference type="InterPro" id="IPR000073">
    <property type="entry name" value="AB_hydrolase_1"/>
</dbReference>
<dbReference type="Gene3D" id="3.40.50.1820">
    <property type="entry name" value="alpha/beta hydrolase"/>
    <property type="match status" value="1"/>
</dbReference>
<keyword evidence="3" id="KW-1185">Reference proteome</keyword>
<evidence type="ECO:0000313" key="2">
    <source>
        <dbReference type="EMBL" id="MFB0835000.1"/>
    </source>
</evidence>
<evidence type="ECO:0000313" key="3">
    <source>
        <dbReference type="Proteomes" id="UP001575652"/>
    </source>
</evidence>
<dbReference type="EMBL" id="JBHDLJ010000007">
    <property type="protein sequence ID" value="MFB0835000.1"/>
    <property type="molecule type" value="Genomic_DNA"/>
</dbReference>
<dbReference type="PANTHER" id="PTHR43194:SF5">
    <property type="entry name" value="PIMELOYL-[ACYL-CARRIER PROTEIN] METHYL ESTER ESTERASE"/>
    <property type="match status" value="1"/>
</dbReference>
<evidence type="ECO:0000259" key="1">
    <source>
        <dbReference type="Pfam" id="PF12697"/>
    </source>
</evidence>
<keyword evidence="2" id="KW-0378">Hydrolase</keyword>
<sequence>MTPATPQSRTVVHEDSTVHVRSSGAGRHTFVLIHGIGVSRRYFRPLADALSRHARVHSVDLPGHGRSPKPRRGPSIEDHADAVWATLDRLGVERPILVGHSMGSQVAVEMGRRDRKVGGVVVLAPTNVPGERKVWRQALRLGLDTLRETPRVNAIIFSDYLLRCGPLWYARSVPAMLENHIEEGIGDVEAPVLIVRGEHDPIVPRRWVEDLASRRPGTVVAEVPGEAHVMMFHSAERVADLCLELTARA</sequence>
<dbReference type="RefSeq" id="WP_373972171.1">
    <property type="nucleotide sequence ID" value="NZ_JBHDLJ010000007.1"/>
</dbReference>
<dbReference type="GO" id="GO:0016787">
    <property type="term" value="F:hydrolase activity"/>
    <property type="evidence" value="ECO:0007669"/>
    <property type="project" value="UniProtKB-KW"/>
</dbReference>
<dbReference type="InterPro" id="IPR029058">
    <property type="entry name" value="AB_hydrolase_fold"/>
</dbReference>
<protein>
    <submittedName>
        <fullName evidence="2">Alpha/beta fold hydrolase</fullName>
    </submittedName>
</protein>
<proteinExistence type="predicted"/>
<accession>A0ABV4UQM8</accession>
<feature type="domain" description="AB hydrolase-1" evidence="1">
    <location>
        <begin position="30"/>
        <end position="240"/>
    </location>
</feature>
<name>A0ABV4UQM8_9MICC</name>
<gene>
    <name evidence="2" type="ORF">ACETWP_10415</name>
</gene>
<dbReference type="SUPFAM" id="SSF53474">
    <property type="entry name" value="alpha/beta-Hydrolases"/>
    <property type="match status" value="1"/>
</dbReference>